<keyword evidence="2" id="KW-0678">Repressor</keyword>
<evidence type="ECO:0000256" key="4">
    <source>
        <dbReference type="ARBA" id="ARBA00022723"/>
    </source>
</evidence>
<comment type="catalytic activity">
    <reaction evidence="7">
        <text>N(6)-acetyl-L-lysyl-[protein] + NAD(+) + H2O = 2''-O-acetyl-ADP-D-ribose + nicotinamide + L-lysyl-[protein]</text>
        <dbReference type="Rhea" id="RHEA:43636"/>
        <dbReference type="Rhea" id="RHEA-COMP:9752"/>
        <dbReference type="Rhea" id="RHEA-COMP:10731"/>
        <dbReference type="ChEBI" id="CHEBI:15377"/>
        <dbReference type="ChEBI" id="CHEBI:17154"/>
        <dbReference type="ChEBI" id="CHEBI:29969"/>
        <dbReference type="ChEBI" id="CHEBI:57540"/>
        <dbReference type="ChEBI" id="CHEBI:61930"/>
        <dbReference type="ChEBI" id="CHEBI:83767"/>
        <dbReference type="EC" id="2.3.1.286"/>
    </reaction>
</comment>
<evidence type="ECO:0000259" key="13">
    <source>
        <dbReference type="PROSITE" id="PS50305"/>
    </source>
</evidence>
<evidence type="ECO:0000313" key="15">
    <source>
        <dbReference type="Proteomes" id="UP000038830"/>
    </source>
</evidence>
<keyword evidence="6 7" id="KW-0520">NAD</keyword>
<evidence type="ECO:0000256" key="7">
    <source>
        <dbReference type="PIRNR" id="PIRNR037938"/>
    </source>
</evidence>
<dbReference type="PANTHER" id="PTHR11085">
    <property type="entry name" value="NAD-DEPENDENT PROTEIN DEACYLASE SIRTUIN-5, MITOCHONDRIAL-RELATED"/>
    <property type="match status" value="1"/>
</dbReference>
<feature type="domain" description="Deacetylase sirtuin-type" evidence="13">
    <location>
        <begin position="1"/>
        <end position="266"/>
    </location>
</feature>
<evidence type="ECO:0000256" key="11">
    <source>
        <dbReference type="PROSITE-ProRule" id="PRU00236"/>
    </source>
</evidence>
<dbReference type="GO" id="GO:0017136">
    <property type="term" value="F:histone deacetylase activity, NAD-dependent"/>
    <property type="evidence" value="ECO:0007669"/>
    <property type="project" value="InterPro"/>
</dbReference>
<feature type="compositionally biased region" description="Basic and acidic residues" evidence="12">
    <location>
        <begin position="288"/>
        <end position="327"/>
    </location>
</feature>
<feature type="binding site" evidence="10 11">
    <location>
        <position position="161"/>
    </location>
    <ligand>
        <name>Zn(2+)</name>
        <dbReference type="ChEBI" id="CHEBI:29105"/>
    </ligand>
</feature>
<feature type="binding site" evidence="10 11">
    <location>
        <position position="137"/>
    </location>
    <ligand>
        <name>Zn(2+)</name>
        <dbReference type="ChEBI" id="CHEBI:29105"/>
    </ligand>
</feature>
<dbReference type="Gene3D" id="3.30.1600.10">
    <property type="entry name" value="SIR2/SIRT2 'Small Domain"/>
    <property type="match status" value="1"/>
</dbReference>
<feature type="binding site" evidence="9">
    <location>
        <begin position="34"/>
        <end position="36"/>
    </location>
    <ligand>
        <name>NAD(+)</name>
        <dbReference type="ChEBI" id="CHEBI:57540"/>
    </ligand>
</feature>
<dbReference type="EMBL" id="CDQK01000001">
    <property type="protein sequence ID" value="CEP20459.1"/>
    <property type="molecule type" value="Genomic_DNA"/>
</dbReference>
<dbReference type="Proteomes" id="UP000038830">
    <property type="component" value="Unassembled WGS sequence"/>
</dbReference>
<feature type="binding site" evidence="10 11">
    <location>
        <position position="134"/>
    </location>
    <ligand>
        <name>Zn(2+)</name>
        <dbReference type="ChEBI" id="CHEBI:29105"/>
    </ligand>
</feature>
<dbReference type="GO" id="GO:0008270">
    <property type="term" value="F:zinc ion binding"/>
    <property type="evidence" value="ECO:0007669"/>
    <property type="project" value="UniProtKB-UniRule"/>
</dbReference>
<dbReference type="PIRSF" id="PIRSF037938">
    <property type="entry name" value="SIR2_euk"/>
    <property type="match status" value="1"/>
</dbReference>
<dbReference type="InterPro" id="IPR050134">
    <property type="entry name" value="NAD-dep_sirtuin_deacylases"/>
</dbReference>
<proteinExistence type="inferred from homology"/>
<dbReference type="PROSITE" id="PS50305">
    <property type="entry name" value="SIRTUIN"/>
    <property type="match status" value="1"/>
</dbReference>
<reference evidence="15" key="1">
    <citation type="journal article" date="2015" name="J. Biotechnol.">
        <title>The structure of the Cyberlindnera jadinii genome and its relation to Candida utilis analyzed by the occurrence of single nucleotide polymorphisms.</title>
        <authorList>
            <person name="Rupp O."/>
            <person name="Brinkrolf K."/>
            <person name="Buerth C."/>
            <person name="Kunigo M."/>
            <person name="Schneider J."/>
            <person name="Jaenicke S."/>
            <person name="Goesmann A."/>
            <person name="Puehler A."/>
            <person name="Jaeger K.-E."/>
            <person name="Ernst J.F."/>
        </authorList>
    </citation>
    <scope>NUCLEOTIDE SEQUENCE [LARGE SCALE GENOMIC DNA]</scope>
    <source>
        <strain evidence="15">ATCC 18201 / CBS 1600 / BCRC 20928 / JCM 3617 / NBRC 0987 / NRRL Y-1542</strain>
    </source>
</reference>
<comment type="cofactor">
    <cofactor evidence="10">
        <name>Zn(2+)</name>
        <dbReference type="ChEBI" id="CHEBI:29105"/>
    </cofactor>
    <text evidence="10">Binds 1 zinc ion per subunit.</text>
</comment>
<dbReference type="GO" id="GO:0070403">
    <property type="term" value="F:NAD+ binding"/>
    <property type="evidence" value="ECO:0007669"/>
    <property type="project" value="UniProtKB-UniRule"/>
</dbReference>
<dbReference type="EC" id="2.3.1.286" evidence="7"/>
<dbReference type="InterPro" id="IPR029035">
    <property type="entry name" value="DHS-like_NAD/FAD-binding_dom"/>
</dbReference>
<feature type="binding site" evidence="10 11">
    <location>
        <position position="158"/>
    </location>
    <ligand>
        <name>Zn(2+)</name>
        <dbReference type="ChEBI" id="CHEBI:29105"/>
    </ligand>
</feature>
<accession>A0A0H5CAD6</accession>
<dbReference type="Pfam" id="PF02146">
    <property type="entry name" value="SIR2"/>
    <property type="match status" value="1"/>
</dbReference>
<sequence length="346" mass="39060">MSSAIQSLANRLNKGSSVVFFVGAGISTSAGIPDFRSPGTGLYNNLSKLNLPYAEAVFDIDYFKKDPVPFYTLARELYPGQFKPTKFHLFMALLQEKGQLHRVYTQNIDTLERIAGVERDLIVEAHGCFDDHRCVNCSKELDGDKFRQIIFRGEKVECPHCGGYVKPCIVFFGEGLPQRFFECWDEDCDEFGNEYVNETVAIVAGTSLKVHPFASLPEELPESIQRFLVNQELVGSFEDAPRDDDEVYLGKIDEFVDLLCRELGWDEELEGLVRRVEDSTEAEELEGEDTKDTKDSKDPKDSKDSKDSKISKDSEESKDEAKSKDLRDLEDEAEETINKGINSLSI</sequence>
<dbReference type="GO" id="GO:0005634">
    <property type="term" value="C:nucleus"/>
    <property type="evidence" value="ECO:0007669"/>
    <property type="project" value="TreeGrafter"/>
</dbReference>
<evidence type="ECO:0000256" key="1">
    <source>
        <dbReference type="ARBA" id="ARBA00006924"/>
    </source>
</evidence>
<gene>
    <name evidence="14" type="primary">HST2</name>
    <name evidence="14" type="ORF">BN1211_0333</name>
</gene>
<dbReference type="InterPro" id="IPR026590">
    <property type="entry name" value="Ssirtuin_cat_dom"/>
</dbReference>
<evidence type="ECO:0000256" key="10">
    <source>
        <dbReference type="PIRSR" id="PIRSR037938-3"/>
    </source>
</evidence>
<evidence type="ECO:0000256" key="5">
    <source>
        <dbReference type="ARBA" id="ARBA00022833"/>
    </source>
</evidence>
<evidence type="ECO:0000256" key="6">
    <source>
        <dbReference type="ARBA" id="ARBA00023027"/>
    </source>
</evidence>
<dbReference type="Gene3D" id="3.40.50.1220">
    <property type="entry name" value="TPP-binding domain"/>
    <property type="match status" value="1"/>
</dbReference>
<evidence type="ECO:0000313" key="14">
    <source>
        <dbReference type="EMBL" id="CEP20459.1"/>
    </source>
</evidence>
<dbReference type="InterPro" id="IPR026591">
    <property type="entry name" value="Sirtuin_cat_small_dom_sf"/>
</dbReference>
<comment type="similarity">
    <text evidence="1 7">Belongs to the sirtuin family. Class I subfamily.</text>
</comment>
<keyword evidence="3 7" id="KW-0808">Transferase</keyword>
<evidence type="ECO:0000256" key="8">
    <source>
        <dbReference type="PIRSR" id="PIRSR037938-1"/>
    </source>
</evidence>
<evidence type="ECO:0000256" key="12">
    <source>
        <dbReference type="SAM" id="MobiDB-lite"/>
    </source>
</evidence>
<protein>
    <recommendedName>
        <fullName evidence="7">NAD-dependent protein deacetylase</fullName>
        <ecNumber evidence="7">2.3.1.286</ecNumber>
    </recommendedName>
</protein>
<dbReference type="InterPro" id="IPR017328">
    <property type="entry name" value="Sirtuin_class_I"/>
</dbReference>
<evidence type="ECO:0000256" key="2">
    <source>
        <dbReference type="ARBA" id="ARBA00022491"/>
    </source>
</evidence>
<evidence type="ECO:0000256" key="3">
    <source>
        <dbReference type="ARBA" id="ARBA00022679"/>
    </source>
</evidence>
<keyword evidence="5 7" id="KW-0862">Zinc</keyword>
<dbReference type="AlphaFoldDB" id="A0A0H5CAD6"/>
<feature type="binding site" evidence="9">
    <location>
        <begin position="24"/>
        <end position="28"/>
    </location>
    <ligand>
        <name>NAD(+)</name>
        <dbReference type="ChEBI" id="CHEBI:57540"/>
    </ligand>
</feature>
<keyword evidence="4 7" id="KW-0479">Metal-binding</keyword>
<name>A0A0H5CAD6_CYBJN</name>
<feature type="binding site" evidence="9">
    <location>
        <begin position="106"/>
        <end position="109"/>
    </location>
    <ligand>
        <name>NAD(+)</name>
        <dbReference type="ChEBI" id="CHEBI:57540"/>
    </ligand>
</feature>
<feature type="binding site" evidence="9">
    <location>
        <begin position="206"/>
        <end position="207"/>
    </location>
    <ligand>
        <name>NAD(+)</name>
        <dbReference type="ChEBI" id="CHEBI:57540"/>
    </ligand>
</feature>
<dbReference type="InterPro" id="IPR003000">
    <property type="entry name" value="Sirtuin"/>
</dbReference>
<feature type="region of interest" description="Disordered" evidence="12">
    <location>
        <begin position="276"/>
        <end position="346"/>
    </location>
</feature>
<organism evidence="14 15">
    <name type="scientific">Cyberlindnera jadinii (strain ATCC 18201 / CBS 1600 / BCRC 20928 / JCM 3617 / NBRC 0987 / NRRL Y-1542)</name>
    <name type="common">Torula yeast</name>
    <name type="synonym">Candida utilis</name>
    <dbReference type="NCBI Taxonomy" id="983966"/>
    <lineage>
        <taxon>Eukaryota</taxon>
        <taxon>Fungi</taxon>
        <taxon>Dikarya</taxon>
        <taxon>Ascomycota</taxon>
        <taxon>Saccharomycotina</taxon>
        <taxon>Saccharomycetes</taxon>
        <taxon>Phaffomycetales</taxon>
        <taxon>Phaffomycetaceae</taxon>
        <taxon>Cyberlindnera</taxon>
    </lineage>
</organism>
<feature type="binding site" evidence="9">
    <location>
        <begin position="230"/>
        <end position="232"/>
    </location>
    <ligand>
        <name>NAD(+)</name>
        <dbReference type="ChEBI" id="CHEBI:57540"/>
    </ligand>
</feature>
<evidence type="ECO:0000256" key="9">
    <source>
        <dbReference type="PIRSR" id="PIRSR037938-2"/>
    </source>
</evidence>
<feature type="active site" description="Proton acceptor" evidence="8 11">
    <location>
        <position position="126"/>
    </location>
</feature>
<dbReference type="PANTHER" id="PTHR11085:SF6">
    <property type="entry name" value="NAD-DEPENDENT PROTEIN DEACETYLASE SIRTUIN-2"/>
    <property type="match status" value="1"/>
</dbReference>
<dbReference type="SUPFAM" id="SSF52467">
    <property type="entry name" value="DHS-like NAD/FAD-binding domain"/>
    <property type="match status" value="1"/>
</dbReference>